<name>A0A8J3V390_9ACTN</name>
<dbReference type="PROSITE" id="PS50110">
    <property type="entry name" value="RESPONSE_REGULATORY"/>
    <property type="match status" value="1"/>
</dbReference>
<dbReference type="SMART" id="SM00448">
    <property type="entry name" value="REC"/>
    <property type="match status" value="1"/>
</dbReference>
<evidence type="ECO:0000313" key="9">
    <source>
        <dbReference type="Proteomes" id="UP000605992"/>
    </source>
</evidence>
<feature type="domain" description="Response regulatory" evidence="7">
    <location>
        <begin position="20"/>
        <end position="136"/>
    </location>
</feature>
<dbReference type="SMART" id="SM00421">
    <property type="entry name" value="HTH_LUXR"/>
    <property type="match status" value="1"/>
</dbReference>
<keyword evidence="2" id="KW-0805">Transcription regulation</keyword>
<evidence type="ECO:0000256" key="1">
    <source>
        <dbReference type="ARBA" id="ARBA00022553"/>
    </source>
</evidence>
<organism evidence="8 9">
    <name type="scientific">Planotetraspora thailandica</name>
    <dbReference type="NCBI Taxonomy" id="487172"/>
    <lineage>
        <taxon>Bacteria</taxon>
        <taxon>Bacillati</taxon>
        <taxon>Actinomycetota</taxon>
        <taxon>Actinomycetes</taxon>
        <taxon>Streptosporangiales</taxon>
        <taxon>Streptosporangiaceae</taxon>
        <taxon>Planotetraspora</taxon>
    </lineage>
</organism>
<keyword evidence="1 5" id="KW-0597">Phosphoprotein</keyword>
<dbReference type="PANTHER" id="PTHR43214">
    <property type="entry name" value="TWO-COMPONENT RESPONSE REGULATOR"/>
    <property type="match status" value="1"/>
</dbReference>
<dbReference type="InterPro" id="IPR011006">
    <property type="entry name" value="CheY-like_superfamily"/>
</dbReference>
<dbReference type="InterPro" id="IPR000792">
    <property type="entry name" value="Tscrpt_reg_LuxR_C"/>
</dbReference>
<dbReference type="CDD" id="cd06170">
    <property type="entry name" value="LuxR_C_like"/>
    <property type="match status" value="1"/>
</dbReference>
<dbReference type="PANTHER" id="PTHR43214:SF24">
    <property type="entry name" value="TRANSCRIPTIONAL REGULATORY PROTEIN NARL-RELATED"/>
    <property type="match status" value="1"/>
</dbReference>
<evidence type="ECO:0000256" key="3">
    <source>
        <dbReference type="ARBA" id="ARBA00023125"/>
    </source>
</evidence>
<dbReference type="InterPro" id="IPR016032">
    <property type="entry name" value="Sig_transdc_resp-reg_C-effctor"/>
</dbReference>
<dbReference type="PROSITE" id="PS50043">
    <property type="entry name" value="HTH_LUXR_2"/>
    <property type="match status" value="1"/>
</dbReference>
<protein>
    <submittedName>
        <fullName evidence="8">DNA-binding response regulator</fullName>
    </submittedName>
</protein>
<accession>A0A8J3V390</accession>
<dbReference type="Gene3D" id="3.40.50.2300">
    <property type="match status" value="1"/>
</dbReference>
<dbReference type="PROSITE" id="PS00622">
    <property type="entry name" value="HTH_LUXR_1"/>
    <property type="match status" value="1"/>
</dbReference>
<dbReference type="Proteomes" id="UP000605992">
    <property type="component" value="Unassembled WGS sequence"/>
</dbReference>
<dbReference type="CDD" id="cd17535">
    <property type="entry name" value="REC_NarL-like"/>
    <property type="match status" value="1"/>
</dbReference>
<dbReference type="EMBL" id="BOOR01000025">
    <property type="protein sequence ID" value="GII55345.1"/>
    <property type="molecule type" value="Genomic_DNA"/>
</dbReference>
<dbReference type="GO" id="GO:0003677">
    <property type="term" value="F:DNA binding"/>
    <property type="evidence" value="ECO:0007669"/>
    <property type="project" value="UniProtKB-KW"/>
</dbReference>
<evidence type="ECO:0000256" key="5">
    <source>
        <dbReference type="PROSITE-ProRule" id="PRU00169"/>
    </source>
</evidence>
<evidence type="ECO:0000256" key="2">
    <source>
        <dbReference type="ARBA" id="ARBA00023015"/>
    </source>
</evidence>
<dbReference type="GO" id="GO:0000160">
    <property type="term" value="P:phosphorelay signal transduction system"/>
    <property type="evidence" value="ECO:0007669"/>
    <property type="project" value="InterPro"/>
</dbReference>
<comment type="caution">
    <text evidence="8">The sequence shown here is derived from an EMBL/GenBank/DDBJ whole genome shotgun (WGS) entry which is preliminary data.</text>
</comment>
<keyword evidence="9" id="KW-1185">Reference proteome</keyword>
<keyword evidence="3 8" id="KW-0238">DNA-binding</keyword>
<feature type="modified residue" description="4-aspartylphosphate" evidence="5">
    <location>
        <position position="71"/>
    </location>
</feature>
<gene>
    <name evidence="8" type="ORF">Pth03_37340</name>
</gene>
<dbReference type="InterPro" id="IPR039420">
    <property type="entry name" value="WalR-like"/>
</dbReference>
<reference evidence="8" key="1">
    <citation type="submission" date="2021-01" db="EMBL/GenBank/DDBJ databases">
        <title>Whole genome shotgun sequence of Planotetraspora thailandica NBRC 104271.</title>
        <authorList>
            <person name="Komaki H."/>
            <person name="Tamura T."/>
        </authorList>
    </citation>
    <scope>NUCLEOTIDE SEQUENCE</scope>
    <source>
        <strain evidence="8">NBRC 104271</strain>
    </source>
</reference>
<dbReference type="RefSeq" id="WP_203945536.1">
    <property type="nucleotide sequence ID" value="NZ_BOOR01000025.1"/>
</dbReference>
<evidence type="ECO:0000259" key="7">
    <source>
        <dbReference type="PROSITE" id="PS50110"/>
    </source>
</evidence>
<dbReference type="GO" id="GO:0006355">
    <property type="term" value="P:regulation of DNA-templated transcription"/>
    <property type="evidence" value="ECO:0007669"/>
    <property type="project" value="InterPro"/>
</dbReference>
<evidence type="ECO:0000313" key="8">
    <source>
        <dbReference type="EMBL" id="GII55345.1"/>
    </source>
</evidence>
<dbReference type="InterPro" id="IPR001789">
    <property type="entry name" value="Sig_transdc_resp-reg_receiver"/>
</dbReference>
<dbReference type="AlphaFoldDB" id="A0A8J3V390"/>
<keyword evidence="4" id="KW-0804">Transcription</keyword>
<dbReference type="Pfam" id="PF00072">
    <property type="entry name" value="Response_reg"/>
    <property type="match status" value="1"/>
</dbReference>
<dbReference type="PRINTS" id="PR00038">
    <property type="entry name" value="HTHLUXR"/>
</dbReference>
<evidence type="ECO:0000256" key="4">
    <source>
        <dbReference type="ARBA" id="ARBA00023163"/>
    </source>
</evidence>
<evidence type="ECO:0000259" key="6">
    <source>
        <dbReference type="PROSITE" id="PS50043"/>
    </source>
</evidence>
<dbReference type="SUPFAM" id="SSF52172">
    <property type="entry name" value="CheY-like"/>
    <property type="match status" value="1"/>
</dbReference>
<dbReference type="Pfam" id="PF00196">
    <property type="entry name" value="GerE"/>
    <property type="match status" value="1"/>
</dbReference>
<dbReference type="SUPFAM" id="SSF46894">
    <property type="entry name" value="C-terminal effector domain of the bipartite response regulators"/>
    <property type="match status" value="1"/>
</dbReference>
<feature type="domain" description="HTH luxR-type" evidence="6">
    <location>
        <begin position="162"/>
        <end position="227"/>
    </location>
</feature>
<proteinExistence type="predicted"/>
<sequence>MTVHAGTAAPYEDGERAVIRVVLADDQVMVRAGLRMVVEREPGLEVVGEAADGAEAVELARRLRPDVVLMDISMPRLDGLAAARRLLGAPHPPKIIMLTTFDTDENLYAALKAGTSGFLLKVSPPEQLIKAIKAVASGDGLLDPAVTTRVIAAFARRHEPVTPPRLAELTPRETEVLRMLARGLTNAEIAGRLFVGEATVKTHVARVLMKLGLRDRTQAVVFAYESGVVTPGSPAR</sequence>
<dbReference type="InterPro" id="IPR058245">
    <property type="entry name" value="NreC/VraR/RcsB-like_REC"/>
</dbReference>